<dbReference type="FunFam" id="3.30.465.10:FF:000001">
    <property type="entry name" value="D-2-hydroxyglutarate dehydrogenase, mitochondrial"/>
    <property type="match status" value="1"/>
</dbReference>
<comment type="subcellular location">
    <subcellularLocation>
        <location evidence="2">Peroxisome</location>
    </subcellularLocation>
</comment>
<gene>
    <name evidence="14" type="ORF">CINCED_3A015335</name>
</gene>
<protein>
    <recommendedName>
        <fullName evidence="10">D-2-hydroxyglutarate dehydrogenase, mitochondrial</fullName>
        <ecNumber evidence="9">1.1.99.39</ecNumber>
    </recommendedName>
</protein>
<name>A0A5E4NP97_9HEMI</name>
<dbReference type="Gene3D" id="3.30.43.10">
    <property type="entry name" value="Uridine Diphospho-n-acetylenolpyruvylglucosamine Reductase, domain 2"/>
    <property type="match status" value="1"/>
</dbReference>
<keyword evidence="15" id="KW-1185">Reference proteome</keyword>
<dbReference type="InterPro" id="IPR004113">
    <property type="entry name" value="FAD-bd_oxidored_4_C"/>
</dbReference>
<keyword evidence="7" id="KW-0560">Oxidoreductase</keyword>
<dbReference type="Gene3D" id="3.30.70.2190">
    <property type="match status" value="1"/>
</dbReference>
<evidence type="ECO:0000259" key="13">
    <source>
        <dbReference type="PROSITE" id="PS51387"/>
    </source>
</evidence>
<dbReference type="InterPro" id="IPR016164">
    <property type="entry name" value="FAD-linked_Oxase-like_C"/>
</dbReference>
<dbReference type="OrthoDB" id="5332616at2759"/>
<evidence type="ECO:0000256" key="12">
    <source>
        <dbReference type="ARBA" id="ARBA00049267"/>
    </source>
</evidence>
<dbReference type="Proteomes" id="UP000325440">
    <property type="component" value="Unassembled WGS sequence"/>
</dbReference>
<evidence type="ECO:0000256" key="4">
    <source>
        <dbReference type="ARBA" id="ARBA00011738"/>
    </source>
</evidence>
<dbReference type="InterPro" id="IPR051264">
    <property type="entry name" value="FAD-oxidored/transferase_4"/>
</dbReference>
<dbReference type="Gene3D" id="3.30.465.10">
    <property type="match status" value="1"/>
</dbReference>
<dbReference type="InterPro" id="IPR016167">
    <property type="entry name" value="FAD-bd_PCMH_sub1"/>
</dbReference>
<organism evidence="14 15">
    <name type="scientific">Cinara cedri</name>
    <dbReference type="NCBI Taxonomy" id="506608"/>
    <lineage>
        <taxon>Eukaryota</taxon>
        <taxon>Metazoa</taxon>
        <taxon>Ecdysozoa</taxon>
        <taxon>Arthropoda</taxon>
        <taxon>Hexapoda</taxon>
        <taxon>Insecta</taxon>
        <taxon>Pterygota</taxon>
        <taxon>Neoptera</taxon>
        <taxon>Paraneoptera</taxon>
        <taxon>Hemiptera</taxon>
        <taxon>Sternorrhyncha</taxon>
        <taxon>Aphidomorpha</taxon>
        <taxon>Aphidoidea</taxon>
        <taxon>Aphididae</taxon>
        <taxon>Lachninae</taxon>
        <taxon>Cinara</taxon>
    </lineage>
</organism>
<dbReference type="FunFam" id="1.10.45.10:FF:000001">
    <property type="entry name" value="D-lactate dehydrogenase mitochondrial"/>
    <property type="match status" value="1"/>
</dbReference>
<evidence type="ECO:0000313" key="15">
    <source>
        <dbReference type="Proteomes" id="UP000325440"/>
    </source>
</evidence>
<keyword evidence="6" id="KW-0274">FAD</keyword>
<keyword evidence="8" id="KW-0576">Peroxisome</keyword>
<sequence length="637" mass="69394">MYSAAKQLARGRLLSGAVGGCPRRGHSGTAAASSRVVNGVRHERGEYGRVTDDDVRHFRSLLGEPNVVTGAQNVGPYNVDYLKHVPGNTELVLKPRTTEDVSEILKYCSGRRLAVCPQAGNTGVSGGGVALFDEVVVSTQRMNSIINFDPVSGVLVCQAGCVLESLMEHLESHGHMMPLDLGSKGSCQIGGNLSTNAGGIRVIRYGTLQGCVLGLEAVMADGTIVDCLNTMRKDNTGYHLKHLFIGSEGTLGVITKAAILCPNLPKYVNVAFIGLDSYDKVLKLFSVARAEFGETLSSFELMDNATVTCVENSLHLRCPIANDRPFYVLVELASSRPTAGRHMENVLAKALEDSLIADAATTDQTSGINKMWKIRETAIEGLLKLGHVYSFDISLPLDRFYEIVELTRERLKNVAECKAVSGFGHIGDGNLHLNVVTTGSDERLTRLIEPFVYGWTRDCLGSVSAEHGIGLTKTDYLEHTKSPEAVRLMRSLKKTMDPGCILNPYKVIPQTCGGGGGRCCRPLFSGSIKEWRENWTSTDVKNSGLVSDPNKGVEGMDLPRDVWSVLNRIRTGHGRCGSMMSKWGLKDSPTCDCGHDNQTIHHIVEDCPKRRFNRGIEGIHVANNEALEWIRELDIAL</sequence>
<dbReference type="EC" id="1.1.99.39" evidence="9"/>
<evidence type="ECO:0000256" key="1">
    <source>
        <dbReference type="ARBA" id="ARBA00001974"/>
    </source>
</evidence>
<dbReference type="Gene3D" id="1.10.45.10">
    <property type="entry name" value="Vanillyl-alcohol Oxidase, Chain A, domain 4"/>
    <property type="match status" value="1"/>
</dbReference>
<dbReference type="GO" id="GO:0005777">
    <property type="term" value="C:peroxisome"/>
    <property type="evidence" value="ECO:0007669"/>
    <property type="project" value="UniProtKB-SubCell"/>
</dbReference>
<dbReference type="SUPFAM" id="SSF55103">
    <property type="entry name" value="FAD-linked oxidases, C-terminal domain"/>
    <property type="match status" value="1"/>
</dbReference>
<dbReference type="GO" id="GO:0071949">
    <property type="term" value="F:FAD binding"/>
    <property type="evidence" value="ECO:0007669"/>
    <property type="project" value="InterPro"/>
</dbReference>
<dbReference type="Pfam" id="PF01565">
    <property type="entry name" value="FAD_binding_4"/>
    <property type="match status" value="1"/>
</dbReference>
<evidence type="ECO:0000256" key="7">
    <source>
        <dbReference type="ARBA" id="ARBA00023002"/>
    </source>
</evidence>
<evidence type="ECO:0000256" key="6">
    <source>
        <dbReference type="ARBA" id="ARBA00022827"/>
    </source>
</evidence>
<dbReference type="SUPFAM" id="SSF56176">
    <property type="entry name" value="FAD-binding/transporter-associated domain-like"/>
    <property type="match status" value="1"/>
</dbReference>
<evidence type="ECO:0000256" key="8">
    <source>
        <dbReference type="ARBA" id="ARBA00023140"/>
    </source>
</evidence>
<dbReference type="FunFam" id="3.30.70.2190:FF:000001">
    <property type="entry name" value="D-2-hydroxyglutarate dehydrogenase mitochondrial"/>
    <property type="match status" value="1"/>
</dbReference>
<evidence type="ECO:0000256" key="9">
    <source>
        <dbReference type="ARBA" id="ARBA00039003"/>
    </source>
</evidence>
<proteinExistence type="inferred from homology"/>
<accession>A0A5E4NP97</accession>
<dbReference type="InterPro" id="IPR006094">
    <property type="entry name" value="Oxid_FAD_bind_N"/>
</dbReference>
<feature type="domain" description="FAD-binding PCMH-type" evidence="13">
    <location>
        <begin position="84"/>
        <end position="264"/>
    </location>
</feature>
<evidence type="ECO:0000256" key="10">
    <source>
        <dbReference type="ARBA" id="ARBA00039639"/>
    </source>
</evidence>
<dbReference type="GO" id="GO:0005739">
    <property type="term" value="C:mitochondrion"/>
    <property type="evidence" value="ECO:0007669"/>
    <property type="project" value="TreeGrafter"/>
</dbReference>
<comment type="catalytic activity">
    <reaction evidence="12">
        <text>(R)-malate + A = oxaloacetate + AH2</text>
        <dbReference type="Rhea" id="RHEA:67460"/>
        <dbReference type="ChEBI" id="CHEBI:13193"/>
        <dbReference type="ChEBI" id="CHEBI:15588"/>
        <dbReference type="ChEBI" id="CHEBI:16452"/>
        <dbReference type="ChEBI" id="CHEBI:17499"/>
    </reaction>
    <physiologicalReaction direction="left-to-right" evidence="12">
        <dbReference type="Rhea" id="RHEA:67461"/>
    </physiologicalReaction>
</comment>
<dbReference type="AlphaFoldDB" id="A0A5E4NP97"/>
<dbReference type="EMBL" id="CABPRJ010002407">
    <property type="protein sequence ID" value="VVC45616.1"/>
    <property type="molecule type" value="Genomic_DNA"/>
</dbReference>
<evidence type="ECO:0000313" key="14">
    <source>
        <dbReference type="EMBL" id="VVC45616.1"/>
    </source>
</evidence>
<dbReference type="PANTHER" id="PTHR43716">
    <property type="entry name" value="D-2-HYDROXYGLUTARATE DEHYDROGENASE, MITOCHONDRIAL"/>
    <property type="match status" value="1"/>
</dbReference>
<comment type="subunit">
    <text evidence="4">Homodimer.</text>
</comment>
<comment type="function">
    <text evidence="11">Catalyzes the oxidation of D-2-hydroxyglutarate (D-2-HG) to alpha-ketoglutarate. Also catalyzes the oxidation of other D-2-hydroxyacids, such as D-malate (D-MAL) and D-lactate (D-LAC). Exhibits high activities towards D-2-HG and D-MAL but a very weak activity towards D-LAC.</text>
</comment>
<evidence type="ECO:0000256" key="5">
    <source>
        <dbReference type="ARBA" id="ARBA00022630"/>
    </source>
</evidence>
<dbReference type="PANTHER" id="PTHR43716:SF1">
    <property type="entry name" value="D-2-HYDROXYGLUTARATE DEHYDROGENASE, MITOCHONDRIAL"/>
    <property type="match status" value="1"/>
</dbReference>
<dbReference type="Pfam" id="PF02913">
    <property type="entry name" value="FAD-oxidase_C"/>
    <property type="match status" value="1"/>
</dbReference>
<dbReference type="InterPro" id="IPR016169">
    <property type="entry name" value="FAD-bd_PCMH_sub2"/>
</dbReference>
<evidence type="ECO:0000256" key="3">
    <source>
        <dbReference type="ARBA" id="ARBA00008000"/>
    </source>
</evidence>
<dbReference type="InterPro" id="IPR016166">
    <property type="entry name" value="FAD-bd_PCMH"/>
</dbReference>
<comment type="similarity">
    <text evidence="3">Belongs to the FAD-binding oxidoreductase/transferase type 4 family.</text>
</comment>
<dbReference type="InterPro" id="IPR016171">
    <property type="entry name" value="Vanillyl_alc_oxidase_C-sub2"/>
</dbReference>
<comment type="cofactor">
    <cofactor evidence="1">
        <name>FAD</name>
        <dbReference type="ChEBI" id="CHEBI:57692"/>
    </cofactor>
</comment>
<dbReference type="GO" id="GO:0051990">
    <property type="term" value="F:(R)-2-hydroxyglutarate dehydrogenase activity"/>
    <property type="evidence" value="ECO:0007669"/>
    <property type="project" value="UniProtKB-EC"/>
</dbReference>
<dbReference type="FunFam" id="3.30.43.10:FF:000011">
    <property type="entry name" value="D-lactate dehydrogenase (Cytochrome)"/>
    <property type="match status" value="1"/>
</dbReference>
<dbReference type="InterPro" id="IPR036318">
    <property type="entry name" value="FAD-bd_PCMH-like_sf"/>
</dbReference>
<keyword evidence="5" id="KW-0285">Flavoprotein</keyword>
<evidence type="ECO:0000256" key="11">
    <source>
        <dbReference type="ARBA" id="ARBA00045410"/>
    </source>
</evidence>
<dbReference type="PROSITE" id="PS51387">
    <property type="entry name" value="FAD_PCMH"/>
    <property type="match status" value="1"/>
</dbReference>
<evidence type="ECO:0000256" key="2">
    <source>
        <dbReference type="ARBA" id="ARBA00004275"/>
    </source>
</evidence>
<reference evidence="14 15" key="1">
    <citation type="submission" date="2019-08" db="EMBL/GenBank/DDBJ databases">
        <authorList>
            <person name="Alioto T."/>
            <person name="Alioto T."/>
            <person name="Gomez Garrido J."/>
        </authorList>
    </citation>
    <scope>NUCLEOTIDE SEQUENCE [LARGE SCALE GENOMIC DNA]</scope>
</reference>
<dbReference type="Gene3D" id="3.30.70.2740">
    <property type="match status" value="1"/>
</dbReference>